<evidence type="ECO:0000313" key="5">
    <source>
        <dbReference type="EMBL" id="MFD1781600.1"/>
    </source>
</evidence>
<name>A0ABW4MXE1_9BACI</name>
<dbReference type="InterPro" id="IPR036388">
    <property type="entry name" value="WH-like_DNA-bd_sf"/>
</dbReference>
<dbReference type="PRINTS" id="PR00037">
    <property type="entry name" value="HTHLACR"/>
</dbReference>
<evidence type="ECO:0000259" key="4">
    <source>
        <dbReference type="PROSITE" id="PS51000"/>
    </source>
</evidence>
<gene>
    <name evidence="5" type="ORF">ACFSFW_23415</name>
</gene>
<feature type="domain" description="HTH deoR-type" evidence="4">
    <location>
        <begin position="4"/>
        <end position="59"/>
    </location>
</feature>
<dbReference type="PROSITE" id="PS51000">
    <property type="entry name" value="HTH_DEOR_2"/>
    <property type="match status" value="1"/>
</dbReference>
<keyword evidence="3" id="KW-0804">Transcription</keyword>
<dbReference type="Gene3D" id="1.10.10.10">
    <property type="entry name" value="Winged helix-like DNA-binding domain superfamily/Winged helix DNA-binding domain"/>
    <property type="match status" value="1"/>
</dbReference>
<dbReference type="InterPro" id="IPR050313">
    <property type="entry name" value="Carb_Metab_HTH_regulators"/>
</dbReference>
<dbReference type="InterPro" id="IPR014036">
    <property type="entry name" value="DeoR-like_C"/>
</dbReference>
<keyword evidence="2 5" id="KW-0238">DNA-binding</keyword>
<protein>
    <submittedName>
        <fullName evidence="5">DeoR/GlpR family DNA-binding transcription regulator</fullName>
    </submittedName>
</protein>
<organism evidence="5 6">
    <name type="scientific">Fredinandcohnia salidurans</name>
    <dbReference type="NCBI Taxonomy" id="2595041"/>
    <lineage>
        <taxon>Bacteria</taxon>
        <taxon>Bacillati</taxon>
        <taxon>Bacillota</taxon>
        <taxon>Bacilli</taxon>
        <taxon>Bacillales</taxon>
        <taxon>Bacillaceae</taxon>
        <taxon>Fredinandcohnia</taxon>
    </lineage>
</organism>
<evidence type="ECO:0000256" key="2">
    <source>
        <dbReference type="ARBA" id="ARBA00023125"/>
    </source>
</evidence>
<dbReference type="SMART" id="SM01134">
    <property type="entry name" value="DeoRC"/>
    <property type="match status" value="1"/>
</dbReference>
<dbReference type="SMART" id="SM00420">
    <property type="entry name" value="HTH_DEOR"/>
    <property type="match status" value="1"/>
</dbReference>
<dbReference type="Gene3D" id="3.40.50.1360">
    <property type="match status" value="1"/>
</dbReference>
<evidence type="ECO:0000313" key="6">
    <source>
        <dbReference type="Proteomes" id="UP001597227"/>
    </source>
</evidence>
<dbReference type="Pfam" id="PF08220">
    <property type="entry name" value="HTH_DeoR"/>
    <property type="match status" value="1"/>
</dbReference>
<dbReference type="Pfam" id="PF00455">
    <property type="entry name" value="DeoRC"/>
    <property type="match status" value="1"/>
</dbReference>
<dbReference type="SUPFAM" id="SSF46785">
    <property type="entry name" value="Winged helix' DNA-binding domain"/>
    <property type="match status" value="1"/>
</dbReference>
<evidence type="ECO:0000256" key="3">
    <source>
        <dbReference type="ARBA" id="ARBA00023163"/>
    </source>
</evidence>
<proteinExistence type="predicted"/>
<dbReference type="GO" id="GO:0003677">
    <property type="term" value="F:DNA binding"/>
    <property type="evidence" value="ECO:0007669"/>
    <property type="project" value="UniProtKB-KW"/>
</dbReference>
<dbReference type="PANTHER" id="PTHR30363">
    <property type="entry name" value="HTH-TYPE TRANSCRIPTIONAL REGULATOR SRLR-RELATED"/>
    <property type="match status" value="1"/>
</dbReference>
<dbReference type="InterPro" id="IPR018356">
    <property type="entry name" value="Tscrpt_reg_HTH_DeoR_CS"/>
</dbReference>
<dbReference type="RefSeq" id="WP_388042012.1">
    <property type="nucleotide sequence ID" value="NZ_JBHUEK010000034.1"/>
</dbReference>
<keyword evidence="6" id="KW-1185">Reference proteome</keyword>
<evidence type="ECO:0000256" key="1">
    <source>
        <dbReference type="ARBA" id="ARBA00023015"/>
    </source>
</evidence>
<dbReference type="InterPro" id="IPR001034">
    <property type="entry name" value="DeoR_HTH"/>
</dbReference>
<keyword evidence="1" id="KW-0805">Transcription regulation</keyword>
<sequence length="255" mass="28900">MNKKKIRQRDIVTKLKVKEVLTVEEISSLFKITEATVRRDLEDLEREGEIVRIHGGARITQEEPSFIKSFKERTENMTLEKERIADRVAEMIPDNTIITLDNGTTAWLLAKRLKQKQGITIVTNSLLIINEMIDTEGINLLITGGTFRKRNYDFVGEKAVSYLNEIFSDIAVLTCDSFRPGMGFYKLSEASAEIAKAAVQSTKKVIVLADHTKLDSDGFHRFLVPDNVDILFTDSMISSSNKELISSEPYQTIYC</sequence>
<dbReference type="SUPFAM" id="SSF100950">
    <property type="entry name" value="NagB/RpiA/CoA transferase-like"/>
    <property type="match status" value="1"/>
</dbReference>
<dbReference type="PANTHER" id="PTHR30363:SF44">
    <property type="entry name" value="AGA OPERON TRANSCRIPTIONAL REPRESSOR-RELATED"/>
    <property type="match status" value="1"/>
</dbReference>
<dbReference type="InterPro" id="IPR037171">
    <property type="entry name" value="NagB/RpiA_transferase-like"/>
</dbReference>
<dbReference type="Proteomes" id="UP001597227">
    <property type="component" value="Unassembled WGS sequence"/>
</dbReference>
<dbReference type="EMBL" id="JBHUEK010000034">
    <property type="protein sequence ID" value="MFD1781600.1"/>
    <property type="molecule type" value="Genomic_DNA"/>
</dbReference>
<dbReference type="InterPro" id="IPR036390">
    <property type="entry name" value="WH_DNA-bd_sf"/>
</dbReference>
<accession>A0ABW4MXE1</accession>
<comment type="caution">
    <text evidence="5">The sequence shown here is derived from an EMBL/GenBank/DDBJ whole genome shotgun (WGS) entry which is preliminary data.</text>
</comment>
<reference evidence="6" key="1">
    <citation type="journal article" date="2019" name="Int. J. Syst. Evol. Microbiol.">
        <title>The Global Catalogue of Microorganisms (GCM) 10K type strain sequencing project: providing services to taxonomists for standard genome sequencing and annotation.</title>
        <authorList>
            <consortium name="The Broad Institute Genomics Platform"/>
            <consortium name="The Broad Institute Genome Sequencing Center for Infectious Disease"/>
            <person name="Wu L."/>
            <person name="Ma J."/>
        </authorList>
    </citation>
    <scope>NUCLEOTIDE SEQUENCE [LARGE SCALE GENOMIC DNA]</scope>
    <source>
        <strain evidence="6">CCUG 15531</strain>
    </source>
</reference>
<dbReference type="PROSITE" id="PS00894">
    <property type="entry name" value="HTH_DEOR_1"/>
    <property type="match status" value="1"/>
</dbReference>